<dbReference type="InterPro" id="IPR059112">
    <property type="entry name" value="CysZ/EI24"/>
</dbReference>
<feature type="region of interest" description="Disordered" evidence="5">
    <location>
        <begin position="1"/>
        <end position="54"/>
    </location>
</feature>
<sequence length="401" mass="41668">MHREPPADPRSPFPRPRQSAPLVPRWPDPPPPAADPHLRDASPAGSAPGGAAWGGQQAAPWLAGLQPVASQVSDATVRAAALAGAAGRQTARGAKRVGAGIGHFFVGVGYVFVGAGRFLGTPRLWLLVLCPLALTAAALFGLHEVTDTLVRTLVGWMLGFTEGWPVLGSGLVEFVVSVCVTILFHAAVTALTVPLTMFFGAAFLPFLTRAVLGGSAPVTAGQFVAAPVKAPAWHRAAWLCLRQTVVVAVVLQAGWAVIIPLLWIPGVNLAAAVAVGLVFNGFLVGLLVLAVPMHHHGLRRLGEQFRFAWRHRAYTLGFGITSLCVLIPPVLSLRLLVLVPIPPVVAAPGVVLYLVTVPAVLTGGILLFGRITAPRPGQLAGAPAAGYAIRPAIQSGPPITG</sequence>
<feature type="compositionally biased region" description="Pro residues" evidence="5">
    <location>
        <begin position="24"/>
        <end position="34"/>
    </location>
</feature>
<feature type="transmembrane region" description="Helical" evidence="6">
    <location>
        <begin position="97"/>
        <end position="118"/>
    </location>
</feature>
<feature type="transmembrane region" description="Helical" evidence="6">
    <location>
        <begin position="269"/>
        <end position="292"/>
    </location>
</feature>
<dbReference type="Proteomes" id="UP001589867">
    <property type="component" value="Unassembled WGS sequence"/>
</dbReference>
<evidence type="ECO:0000256" key="6">
    <source>
        <dbReference type="SAM" id="Phobius"/>
    </source>
</evidence>
<dbReference type="Pfam" id="PF07264">
    <property type="entry name" value="EI24"/>
    <property type="match status" value="1"/>
</dbReference>
<evidence type="ECO:0000256" key="4">
    <source>
        <dbReference type="ARBA" id="ARBA00023136"/>
    </source>
</evidence>
<keyword evidence="4 6" id="KW-0472">Membrane</keyword>
<evidence type="ECO:0000313" key="7">
    <source>
        <dbReference type="EMBL" id="MFC0528405.1"/>
    </source>
</evidence>
<proteinExistence type="predicted"/>
<organism evidence="7 8">
    <name type="scientific">Phytohabitans kaempferiae</name>
    <dbReference type="NCBI Taxonomy" id="1620943"/>
    <lineage>
        <taxon>Bacteria</taxon>
        <taxon>Bacillati</taxon>
        <taxon>Actinomycetota</taxon>
        <taxon>Actinomycetes</taxon>
        <taxon>Micromonosporales</taxon>
        <taxon>Micromonosporaceae</taxon>
    </lineage>
</organism>
<feature type="transmembrane region" description="Helical" evidence="6">
    <location>
        <begin position="244"/>
        <end position="263"/>
    </location>
</feature>
<name>A0ABV6M140_9ACTN</name>
<accession>A0ABV6M140</accession>
<feature type="transmembrane region" description="Helical" evidence="6">
    <location>
        <begin position="182"/>
        <end position="207"/>
    </location>
</feature>
<comment type="subcellular location">
    <subcellularLocation>
        <location evidence="1">Membrane</location>
        <topology evidence="1">Multi-pass membrane protein</topology>
    </subcellularLocation>
</comment>
<evidence type="ECO:0000256" key="2">
    <source>
        <dbReference type="ARBA" id="ARBA00022692"/>
    </source>
</evidence>
<keyword evidence="3 6" id="KW-1133">Transmembrane helix</keyword>
<evidence type="ECO:0000256" key="3">
    <source>
        <dbReference type="ARBA" id="ARBA00022989"/>
    </source>
</evidence>
<dbReference type="EMBL" id="JBHLUH010000013">
    <property type="protein sequence ID" value="MFC0528405.1"/>
    <property type="molecule type" value="Genomic_DNA"/>
</dbReference>
<protein>
    <submittedName>
        <fullName evidence="7">EI24 domain-containing protein</fullName>
    </submittedName>
</protein>
<gene>
    <name evidence="7" type="ORF">ACFFIA_12110</name>
</gene>
<keyword evidence="2 6" id="KW-0812">Transmembrane</keyword>
<feature type="transmembrane region" description="Helical" evidence="6">
    <location>
        <begin position="154"/>
        <end position="176"/>
    </location>
</feature>
<keyword evidence="8" id="KW-1185">Reference proteome</keyword>
<feature type="transmembrane region" description="Helical" evidence="6">
    <location>
        <begin position="351"/>
        <end position="369"/>
    </location>
</feature>
<evidence type="ECO:0000256" key="1">
    <source>
        <dbReference type="ARBA" id="ARBA00004141"/>
    </source>
</evidence>
<evidence type="ECO:0000256" key="5">
    <source>
        <dbReference type="SAM" id="MobiDB-lite"/>
    </source>
</evidence>
<dbReference type="RefSeq" id="WP_377249911.1">
    <property type="nucleotide sequence ID" value="NZ_JBHLUH010000013.1"/>
</dbReference>
<reference evidence="7 8" key="1">
    <citation type="submission" date="2024-09" db="EMBL/GenBank/DDBJ databases">
        <authorList>
            <person name="Sun Q."/>
            <person name="Mori K."/>
        </authorList>
    </citation>
    <scope>NUCLEOTIDE SEQUENCE [LARGE SCALE GENOMIC DNA]</scope>
    <source>
        <strain evidence="7 8">TBRC 3947</strain>
    </source>
</reference>
<feature type="transmembrane region" description="Helical" evidence="6">
    <location>
        <begin position="124"/>
        <end position="142"/>
    </location>
</feature>
<feature type="transmembrane region" description="Helical" evidence="6">
    <location>
        <begin position="313"/>
        <end position="331"/>
    </location>
</feature>
<evidence type="ECO:0000313" key="8">
    <source>
        <dbReference type="Proteomes" id="UP001589867"/>
    </source>
</evidence>
<comment type="caution">
    <text evidence="7">The sequence shown here is derived from an EMBL/GenBank/DDBJ whole genome shotgun (WGS) entry which is preliminary data.</text>
</comment>